<feature type="chain" id="PRO_5034803935" description="EF-hand domain-containing protein" evidence="2">
    <location>
        <begin position="22"/>
        <end position="357"/>
    </location>
</feature>
<evidence type="ECO:0000313" key="3">
    <source>
        <dbReference type="EMBL" id="KAG2218188.1"/>
    </source>
</evidence>
<feature type="region of interest" description="Disordered" evidence="1">
    <location>
        <begin position="329"/>
        <end position="357"/>
    </location>
</feature>
<evidence type="ECO:0008006" key="5">
    <source>
        <dbReference type="Google" id="ProtNLM"/>
    </source>
</evidence>
<evidence type="ECO:0000256" key="1">
    <source>
        <dbReference type="SAM" id="MobiDB-lite"/>
    </source>
</evidence>
<keyword evidence="4" id="KW-1185">Reference proteome</keyword>
<keyword evidence="2" id="KW-0732">Signal</keyword>
<feature type="compositionally biased region" description="Low complexity" evidence="1">
    <location>
        <begin position="337"/>
        <end position="350"/>
    </location>
</feature>
<comment type="caution">
    <text evidence="3">The sequence shown here is derived from an EMBL/GenBank/DDBJ whole genome shotgun (WGS) entry which is preliminary data.</text>
</comment>
<dbReference type="AlphaFoldDB" id="A0A8H7RYK7"/>
<reference evidence="3 4" key="1">
    <citation type="submission" date="2020-12" db="EMBL/GenBank/DDBJ databases">
        <title>Metabolic potential, ecology and presence of endohyphal bacteria is reflected in genomic diversity of Mucoromycotina.</title>
        <authorList>
            <person name="Muszewska A."/>
            <person name="Okrasinska A."/>
            <person name="Steczkiewicz K."/>
            <person name="Drgas O."/>
            <person name="Orlowska M."/>
            <person name="Perlinska-Lenart U."/>
            <person name="Aleksandrzak-Piekarczyk T."/>
            <person name="Szatraj K."/>
            <person name="Zielenkiewicz U."/>
            <person name="Pilsyk S."/>
            <person name="Malc E."/>
            <person name="Mieczkowski P."/>
            <person name="Kruszewska J.S."/>
            <person name="Biernat P."/>
            <person name="Pawlowska J."/>
        </authorList>
    </citation>
    <scope>NUCLEOTIDE SEQUENCE [LARGE SCALE GENOMIC DNA]</scope>
    <source>
        <strain evidence="3 4">CBS 142.35</strain>
    </source>
</reference>
<dbReference type="OrthoDB" id="3044029at2759"/>
<gene>
    <name evidence="3" type="ORF">INT45_006823</name>
</gene>
<dbReference type="EMBL" id="JAEPRB010000246">
    <property type="protein sequence ID" value="KAG2218188.1"/>
    <property type="molecule type" value="Genomic_DNA"/>
</dbReference>
<feature type="compositionally biased region" description="Low complexity" evidence="1">
    <location>
        <begin position="198"/>
        <end position="209"/>
    </location>
</feature>
<feature type="signal peptide" evidence="2">
    <location>
        <begin position="1"/>
        <end position="21"/>
    </location>
</feature>
<accession>A0A8H7RYK7</accession>
<evidence type="ECO:0000256" key="2">
    <source>
        <dbReference type="SAM" id="SignalP"/>
    </source>
</evidence>
<name>A0A8H7RYK7_9FUNG</name>
<proteinExistence type="predicted"/>
<organism evidence="3 4">
    <name type="scientific">Circinella minor</name>
    <dbReference type="NCBI Taxonomy" id="1195481"/>
    <lineage>
        <taxon>Eukaryota</taxon>
        <taxon>Fungi</taxon>
        <taxon>Fungi incertae sedis</taxon>
        <taxon>Mucoromycota</taxon>
        <taxon>Mucoromycotina</taxon>
        <taxon>Mucoromycetes</taxon>
        <taxon>Mucorales</taxon>
        <taxon>Lichtheimiaceae</taxon>
        <taxon>Circinella</taxon>
    </lineage>
</organism>
<dbReference type="Proteomes" id="UP000646827">
    <property type="component" value="Unassembled WGS sequence"/>
</dbReference>
<feature type="compositionally biased region" description="Low complexity" evidence="1">
    <location>
        <begin position="216"/>
        <end position="232"/>
    </location>
</feature>
<feature type="region of interest" description="Disordered" evidence="1">
    <location>
        <begin position="196"/>
        <end position="237"/>
    </location>
</feature>
<sequence>MKFTFFTLGLLVTNTFSLCGAIPLKEHDPVEQNSNAFTDSKQVLINSEDDFCLFLPPKPGLEVAPYETEGIPFCHSANEVPGAQQFPEGFITTAHYTKNSTYVQITGYLDRKKYNLEANDGGGQYDNHGNGKPTGATCSGYNYFVTMIEPSDNRFCIRCCQNTADCPTGRSEYGCLRIIPGDYSHGPNDIEATLQQNSTSSTTIPPTTSDQQLQPTATTTSSENNNSNLPHNNGDDDMVATQSLEQLSTGDNWKVPSVGQAFDALPSAIKYIQTDIDNNISLDEIQSNWTNFLNTLATQFPESSEHINEMQDVTAEFDKKEDWEELVAIIKDDTTDQQHQQQPEQSTTESQHQDQAS</sequence>
<protein>
    <recommendedName>
        <fullName evidence="5">EF-hand domain-containing protein</fullName>
    </recommendedName>
</protein>
<evidence type="ECO:0000313" key="4">
    <source>
        <dbReference type="Proteomes" id="UP000646827"/>
    </source>
</evidence>